<gene>
    <name evidence="9" type="ORF">GFC01_18230</name>
</gene>
<dbReference type="InterPro" id="IPR004680">
    <property type="entry name" value="Cit_transptr-like_dom"/>
</dbReference>
<evidence type="ECO:0000259" key="8">
    <source>
        <dbReference type="Pfam" id="PF03600"/>
    </source>
</evidence>
<evidence type="ECO:0000313" key="9">
    <source>
        <dbReference type="EMBL" id="MQL54149.1"/>
    </source>
</evidence>
<keyword evidence="2" id="KW-0813">Transport</keyword>
<feature type="non-terminal residue" evidence="9">
    <location>
        <position position="1"/>
    </location>
</feature>
<dbReference type="RefSeq" id="WP_152948522.1">
    <property type="nucleotide sequence ID" value="NZ_WHYR01000226.1"/>
</dbReference>
<dbReference type="GO" id="GO:0055085">
    <property type="term" value="P:transmembrane transport"/>
    <property type="evidence" value="ECO:0007669"/>
    <property type="project" value="InterPro"/>
</dbReference>
<comment type="caution">
    <text evidence="9">The sequence shown here is derived from an EMBL/GenBank/DDBJ whole genome shotgun (WGS) entry which is preliminary data.</text>
</comment>
<keyword evidence="6 7" id="KW-0472">Membrane</keyword>
<evidence type="ECO:0000256" key="2">
    <source>
        <dbReference type="ARBA" id="ARBA00022448"/>
    </source>
</evidence>
<evidence type="ECO:0000256" key="1">
    <source>
        <dbReference type="ARBA" id="ARBA00004141"/>
    </source>
</evidence>
<accession>A0A6N7IX85</accession>
<comment type="subcellular location">
    <subcellularLocation>
        <location evidence="1">Membrane</location>
        <topology evidence="1">Multi-pass membrane protein</topology>
    </subcellularLocation>
</comment>
<evidence type="ECO:0000256" key="5">
    <source>
        <dbReference type="ARBA" id="ARBA00022989"/>
    </source>
</evidence>
<evidence type="ECO:0000313" key="10">
    <source>
        <dbReference type="Proteomes" id="UP000441717"/>
    </source>
</evidence>
<keyword evidence="5 7" id="KW-1133">Transmembrane helix</keyword>
<sequence length="141" mass="14150">MVLDLLPAAVALSTAALVSLLVGVLPLRDGYQALDGPVLVLLGAMIPVGEALETSGGAELIAEGLLALGSDWPVVVTLVTLFVISMVLSNVINNAAAALLMAPIAASLASGFDVSPDPFLMVVAVSASCAFLTPIGHQSNT</sequence>
<proteinExistence type="predicted"/>
<keyword evidence="4" id="KW-0677">Repeat</keyword>
<feature type="transmembrane region" description="Helical" evidence="7">
    <location>
        <begin position="72"/>
        <end position="88"/>
    </location>
</feature>
<dbReference type="PANTHER" id="PTHR43652:SF2">
    <property type="entry name" value="BASIC AMINO ACID ANTIPORTER YFCC-RELATED"/>
    <property type="match status" value="1"/>
</dbReference>
<evidence type="ECO:0000256" key="7">
    <source>
        <dbReference type="SAM" id="Phobius"/>
    </source>
</evidence>
<evidence type="ECO:0000256" key="3">
    <source>
        <dbReference type="ARBA" id="ARBA00022692"/>
    </source>
</evidence>
<name>A0A6N7IX85_9FIRM</name>
<organism evidence="9 10">
    <name type="scientific">Desulfofundulus thermobenzoicus</name>
    <dbReference type="NCBI Taxonomy" id="29376"/>
    <lineage>
        <taxon>Bacteria</taxon>
        <taxon>Bacillati</taxon>
        <taxon>Bacillota</taxon>
        <taxon>Clostridia</taxon>
        <taxon>Eubacteriales</taxon>
        <taxon>Peptococcaceae</taxon>
        <taxon>Desulfofundulus</taxon>
    </lineage>
</organism>
<feature type="domain" description="Citrate transporter-like" evidence="8">
    <location>
        <begin position="2"/>
        <end position="125"/>
    </location>
</feature>
<reference evidence="9 10" key="1">
    <citation type="submission" date="2019-10" db="EMBL/GenBank/DDBJ databases">
        <title>Comparative genomics of sulfur disproportionating microorganisms.</title>
        <authorList>
            <person name="Ward L.M."/>
            <person name="Bertran E."/>
            <person name="Johnston D."/>
        </authorList>
    </citation>
    <scope>NUCLEOTIDE SEQUENCE [LARGE SCALE GENOMIC DNA]</scope>
    <source>
        <strain evidence="9 10">DSM 14055</strain>
    </source>
</reference>
<feature type="non-terminal residue" evidence="9">
    <location>
        <position position="141"/>
    </location>
</feature>
<dbReference type="OrthoDB" id="9765532at2"/>
<evidence type="ECO:0000256" key="4">
    <source>
        <dbReference type="ARBA" id="ARBA00022737"/>
    </source>
</evidence>
<dbReference type="GO" id="GO:0005886">
    <property type="term" value="C:plasma membrane"/>
    <property type="evidence" value="ECO:0007669"/>
    <property type="project" value="TreeGrafter"/>
</dbReference>
<protein>
    <submittedName>
        <fullName evidence="9">TRAP transporter large permease subunit</fullName>
    </submittedName>
</protein>
<dbReference type="EMBL" id="WHYR01000226">
    <property type="protein sequence ID" value="MQL54149.1"/>
    <property type="molecule type" value="Genomic_DNA"/>
</dbReference>
<dbReference type="AlphaFoldDB" id="A0A6N7IX85"/>
<dbReference type="Proteomes" id="UP000441717">
    <property type="component" value="Unassembled WGS sequence"/>
</dbReference>
<dbReference type="PANTHER" id="PTHR43652">
    <property type="entry name" value="BASIC AMINO ACID ANTIPORTER YFCC-RELATED"/>
    <property type="match status" value="1"/>
</dbReference>
<dbReference type="InterPro" id="IPR051679">
    <property type="entry name" value="DASS-Related_Transporters"/>
</dbReference>
<evidence type="ECO:0000256" key="6">
    <source>
        <dbReference type="ARBA" id="ARBA00023136"/>
    </source>
</evidence>
<feature type="transmembrane region" description="Helical" evidence="7">
    <location>
        <begin position="6"/>
        <end position="27"/>
    </location>
</feature>
<keyword evidence="3 7" id="KW-0812">Transmembrane</keyword>
<keyword evidence="10" id="KW-1185">Reference proteome</keyword>
<dbReference type="Pfam" id="PF03600">
    <property type="entry name" value="CitMHS"/>
    <property type="match status" value="1"/>
</dbReference>